<comment type="similarity">
    <text evidence="3 5 6">Belongs to the DapA family.</text>
</comment>
<evidence type="ECO:0000256" key="1">
    <source>
        <dbReference type="ARBA" id="ARBA00001446"/>
    </source>
</evidence>
<name>A0A919CNH8_9PROT</name>
<dbReference type="Gene3D" id="3.20.20.70">
    <property type="entry name" value="Aldolase class I"/>
    <property type="match status" value="1"/>
</dbReference>
<dbReference type="CDD" id="cd00951">
    <property type="entry name" value="KDGDH"/>
    <property type="match status" value="1"/>
</dbReference>
<evidence type="ECO:0000313" key="9">
    <source>
        <dbReference type="EMBL" id="GHD45568.1"/>
    </source>
</evidence>
<evidence type="ECO:0000256" key="3">
    <source>
        <dbReference type="ARBA" id="ARBA00007592"/>
    </source>
</evidence>
<dbReference type="Proteomes" id="UP000630353">
    <property type="component" value="Unassembled WGS sequence"/>
</dbReference>
<dbReference type="PANTHER" id="PTHR12128">
    <property type="entry name" value="DIHYDRODIPICOLINATE SYNTHASE"/>
    <property type="match status" value="1"/>
</dbReference>
<evidence type="ECO:0000256" key="4">
    <source>
        <dbReference type="ARBA" id="ARBA00023239"/>
    </source>
</evidence>
<dbReference type="Pfam" id="PF00701">
    <property type="entry name" value="DHDPS"/>
    <property type="match status" value="1"/>
</dbReference>
<feature type="active site" description="Schiff-base intermediate with substrate" evidence="7">
    <location>
        <position position="169"/>
    </location>
</feature>
<dbReference type="SUPFAM" id="SSF51569">
    <property type="entry name" value="Aldolase"/>
    <property type="match status" value="1"/>
</dbReference>
<dbReference type="PIRSF" id="PIRSF001365">
    <property type="entry name" value="DHDPS"/>
    <property type="match status" value="1"/>
</dbReference>
<protein>
    <recommendedName>
        <fullName evidence="5">Probable 5-dehydro-4-deoxyglucarate dehydratase</fullName>
        <ecNumber evidence="5">4.2.1.41</ecNumber>
    </recommendedName>
    <alternativeName>
        <fullName evidence="5">5-keto-4-deoxy-glucarate dehydratase</fullName>
        <shortName evidence="5">KDGDH</shortName>
    </alternativeName>
</protein>
<dbReference type="HAMAP" id="MF_00694">
    <property type="entry name" value="KDGDH"/>
    <property type="match status" value="1"/>
</dbReference>
<dbReference type="GO" id="GO:0047448">
    <property type="term" value="F:5-dehydro-4-deoxyglucarate dehydratase activity"/>
    <property type="evidence" value="ECO:0007669"/>
    <property type="project" value="UniProtKB-UniRule"/>
</dbReference>
<evidence type="ECO:0000256" key="7">
    <source>
        <dbReference type="PIRSR" id="PIRSR001365-1"/>
    </source>
</evidence>
<accession>A0A919CNH8</accession>
<comment type="pathway">
    <text evidence="2 5">Carbohydrate acid metabolism; D-glucarate degradation; 2,5-dioxopentanoate from D-glucarate: step 2/2.</text>
</comment>
<dbReference type="InterPro" id="IPR017655">
    <property type="entry name" value="Dehydro-deoxyglucarate_dehyd"/>
</dbReference>
<evidence type="ECO:0000256" key="2">
    <source>
        <dbReference type="ARBA" id="ARBA00004983"/>
    </source>
</evidence>
<dbReference type="EMBL" id="BMZS01000003">
    <property type="protein sequence ID" value="GHD45568.1"/>
    <property type="molecule type" value="Genomic_DNA"/>
</dbReference>
<keyword evidence="4 5" id="KW-0456">Lyase</keyword>
<dbReference type="GO" id="GO:0008840">
    <property type="term" value="F:4-hydroxy-tetrahydrodipicolinate synthase activity"/>
    <property type="evidence" value="ECO:0007669"/>
    <property type="project" value="TreeGrafter"/>
</dbReference>
<feature type="active site" description="Proton donor/acceptor" evidence="7">
    <location>
        <position position="143"/>
    </location>
</feature>
<proteinExistence type="inferred from homology"/>
<dbReference type="GO" id="GO:0042838">
    <property type="term" value="P:D-glucarate catabolic process"/>
    <property type="evidence" value="ECO:0007669"/>
    <property type="project" value="UniProtKB-UniRule"/>
</dbReference>
<organism evidence="9 10">
    <name type="scientific">Thalassobaculum fulvum</name>
    <dbReference type="NCBI Taxonomy" id="1633335"/>
    <lineage>
        <taxon>Bacteria</taxon>
        <taxon>Pseudomonadati</taxon>
        <taxon>Pseudomonadota</taxon>
        <taxon>Alphaproteobacteria</taxon>
        <taxon>Rhodospirillales</taxon>
        <taxon>Thalassobaculaceae</taxon>
        <taxon>Thalassobaculum</taxon>
    </lineage>
</organism>
<dbReference type="InterPro" id="IPR013785">
    <property type="entry name" value="Aldolase_TIM"/>
</dbReference>
<dbReference type="PANTHER" id="PTHR12128:SF19">
    <property type="entry name" value="5-DEHYDRO-4-DEOXYGLUCARATE DEHYDRATASE 2-RELATED"/>
    <property type="match status" value="1"/>
</dbReference>
<dbReference type="RefSeq" id="WP_189988206.1">
    <property type="nucleotide sequence ID" value="NZ_BMZS01000003.1"/>
</dbReference>
<sequence>MASTPEELKRQVGSGLLSFPVTDFAPDLSFDRDGYAARLDWLGGYGAAALFAAGGTGEMFSITPGEYPAIVETAVSVCRGRTPIIAGVGYGTRLAVEMAQAAERAGADGLLVLPQYLIAAEQEGLFRHIKAICDAVAIGVIVYNRDNCLFAAETVARLAEACPNLIGYKDGAGDIERMVRVRQRLGDRLVYVGGLPTAEVYAEAYDAMGVTTYSSAVFNFIPETALAFYGALRGGDTATVRRLLDDFFLPYIAIRDEARGYAVSIVKAGAKLVGRDAGPVRPPLIDLNDDQMRRLGDLIRSLAA</sequence>
<dbReference type="InterPro" id="IPR002220">
    <property type="entry name" value="DapA-like"/>
</dbReference>
<evidence type="ECO:0000313" key="10">
    <source>
        <dbReference type="Proteomes" id="UP000630353"/>
    </source>
</evidence>
<comment type="caution">
    <text evidence="9">The sequence shown here is derived from an EMBL/GenBank/DDBJ whole genome shotgun (WGS) entry which is preliminary data.</text>
</comment>
<evidence type="ECO:0000256" key="5">
    <source>
        <dbReference type="HAMAP-Rule" id="MF_00694"/>
    </source>
</evidence>
<evidence type="ECO:0000256" key="8">
    <source>
        <dbReference type="PIRSR" id="PIRSR001365-2"/>
    </source>
</evidence>
<keyword evidence="10" id="KW-1185">Reference proteome</keyword>
<evidence type="ECO:0000256" key="6">
    <source>
        <dbReference type="PIRNR" id="PIRNR001365"/>
    </source>
</evidence>
<feature type="binding site" evidence="8">
    <location>
        <position position="56"/>
    </location>
    <ligand>
        <name>pyruvate</name>
        <dbReference type="ChEBI" id="CHEBI:15361"/>
    </ligand>
</feature>
<dbReference type="SMART" id="SM01130">
    <property type="entry name" value="DHDPS"/>
    <property type="match status" value="1"/>
</dbReference>
<reference evidence="9" key="1">
    <citation type="journal article" date="2014" name="Int. J. Syst. Evol. Microbiol.">
        <title>Complete genome sequence of Corynebacterium casei LMG S-19264T (=DSM 44701T), isolated from a smear-ripened cheese.</title>
        <authorList>
            <consortium name="US DOE Joint Genome Institute (JGI-PGF)"/>
            <person name="Walter F."/>
            <person name="Albersmeier A."/>
            <person name="Kalinowski J."/>
            <person name="Ruckert C."/>
        </authorList>
    </citation>
    <scope>NUCLEOTIDE SEQUENCE</scope>
    <source>
        <strain evidence="9">KCTC 42651</strain>
    </source>
</reference>
<dbReference type="NCBIfam" id="NF002958">
    <property type="entry name" value="PRK03620.1"/>
    <property type="match status" value="1"/>
</dbReference>
<gene>
    <name evidence="9" type="ORF">GCM10017083_13660</name>
</gene>
<comment type="catalytic activity">
    <reaction evidence="1 5">
        <text>5-dehydro-4-deoxy-D-glucarate + H(+) = 2,5-dioxopentanoate + CO2 + H2O</text>
        <dbReference type="Rhea" id="RHEA:24608"/>
        <dbReference type="ChEBI" id="CHEBI:15377"/>
        <dbReference type="ChEBI" id="CHEBI:15378"/>
        <dbReference type="ChEBI" id="CHEBI:16526"/>
        <dbReference type="ChEBI" id="CHEBI:42819"/>
        <dbReference type="ChEBI" id="CHEBI:58136"/>
        <dbReference type="EC" id="4.2.1.41"/>
    </reaction>
</comment>
<reference evidence="9" key="2">
    <citation type="submission" date="2020-09" db="EMBL/GenBank/DDBJ databases">
        <authorList>
            <person name="Sun Q."/>
            <person name="Kim S."/>
        </authorList>
    </citation>
    <scope>NUCLEOTIDE SEQUENCE</scope>
    <source>
        <strain evidence="9">KCTC 42651</strain>
    </source>
</reference>
<dbReference type="NCBIfam" id="TIGR03249">
    <property type="entry name" value="KdgD"/>
    <property type="match status" value="1"/>
</dbReference>
<dbReference type="EC" id="4.2.1.41" evidence="5"/>
<dbReference type="AlphaFoldDB" id="A0A919CNH8"/>